<dbReference type="EMBL" id="CP003345">
    <property type="protein sequence ID" value="AFM02934.1"/>
    <property type="molecule type" value="Genomic_DNA"/>
</dbReference>
<dbReference type="KEGG" id="fli:Fleli_0458"/>
<name>I4AG49_BERLS</name>
<dbReference type="GO" id="GO:0015562">
    <property type="term" value="F:efflux transmembrane transporter activity"/>
    <property type="evidence" value="ECO:0007669"/>
    <property type="project" value="TreeGrafter"/>
</dbReference>
<dbReference type="Gene3D" id="1.10.287.470">
    <property type="entry name" value="Helix hairpin bin"/>
    <property type="match status" value="1"/>
</dbReference>
<feature type="domain" description="Multidrug resistance protein MdtA-like barrel-sandwich hybrid" evidence="4">
    <location>
        <begin position="63"/>
        <end position="221"/>
    </location>
</feature>
<feature type="domain" description="Multidrug resistance protein MdtA-like alpha-helical hairpin" evidence="3">
    <location>
        <begin position="117"/>
        <end position="183"/>
    </location>
</feature>
<dbReference type="Pfam" id="PF25917">
    <property type="entry name" value="BSH_RND"/>
    <property type="match status" value="1"/>
</dbReference>
<gene>
    <name evidence="6" type="ordered locus">Fleli_0458</name>
</gene>
<sequence precursor="true">MSNKKLFIIIGAVILLVILGVAGKKLGWFGAKDGVEVEFAAVKQTQIVERVSASGKIYPEVEVKLSPDVSGEITELLVKEGDSVKEGQLLLKIRPDTYQTAVDRTRASLGSQGANIEQANARLQQAKAQYFKAKADFGRQQKLYDDKIISLQDFQAAEATFKVAESELQAAEKTVESARYSLQSARATLEEAQANLSLTTIFAPQSGIISSLNVEQGERVVGTVQMTGTELLRIAEFKNMEVRVNVNENDIIRIEMNDTAYVEVDAYPDQNFIGIVTYISRSANNLQTVTADAVTEFEVKIRMNRESYKDLLEKRNFPFLPGMTASVEIITNRKNNALAVPLAAVTVRSSKDNNEKNKTEKDAPRGTPKKETTENSKTEEDKMKEVVFVRDGENQVKMIEVKTGISDFDNIEILSGVEEGSEVVVAPYNAISKTLKDESTVKIAKDKKAK</sequence>
<dbReference type="RefSeq" id="WP_014796394.1">
    <property type="nucleotide sequence ID" value="NC_018018.1"/>
</dbReference>
<dbReference type="HOGENOM" id="CLU_018816_14_1_10"/>
<evidence type="ECO:0000313" key="6">
    <source>
        <dbReference type="EMBL" id="AFM02934.1"/>
    </source>
</evidence>
<accession>I4AG49</accession>
<dbReference type="PANTHER" id="PTHR30469:SF33">
    <property type="entry name" value="SLR1207 PROTEIN"/>
    <property type="match status" value="1"/>
</dbReference>
<protein>
    <submittedName>
        <fullName evidence="6">Multidrug resistance efflux pump</fullName>
    </submittedName>
</protein>
<dbReference type="OrthoDB" id="9809068at2"/>
<dbReference type="STRING" id="880071.Fleli_0458"/>
<dbReference type="eggNOG" id="COG0845">
    <property type="taxonomic scope" value="Bacteria"/>
</dbReference>
<evidence type="ECO:0000259" key="3">
    <source>
        <dbReference type="Pfam" id="PF25876"/>
    </source>
</evidence>
<dbReference type="GO" id="GO:1990281">
    <property type="term" value="C:efflux pump complex"/>
    <property type="evidence" value="ECO:0007669"/>
    <property type="project" value="TreeGrafter"/>
</dbReference>
<dbReference type="Gene3D" id="2.40.30.170">
    <property type="match status" value="1"/>
</dbReference>
<feature type="region of interest" description="Disordered" evidence="2">
    <location>
        <begin position="349"/>
        <end position="379"/>
    </location>
</feature>
<dbReference type="PATRIC" id="fig|880071.3.peg.432"/>
<dbReference type="Gene3D" id="2.40.50.100">
    <property type="match status" value="1"/>
</dbReference>
<dbReference type="Pfam" id="PF25876">
    <property type="entry name" value="HH_MFP_RND"/>
    <property type="match status" value="1"/>
</dbReference>
<evidence type="ECO:0000259" key="4">
    <source>
        <dbReference type="Pfam" id="PF25917"/>
    </source>
</evidence>
<feature type="coiled-coil region" evidence="1">
    <location>
        <begin position="109"/>
        <end position="195"/>
    </location>
</feature>
<evidence type="ECO:0000259" key="5">
    <source>
        <dbReference type="Pfam" id="PF26002"/>
    </source>
</evidence>
<keyword evidence="7" id="KW-1185">Reference proteome</keyword>
<dbReference type="InterPro" id="IPR058982">
    <property type="entry name" value="Beta-barrel_AprE"/>
</dbReference>
<evidence type="ECO:0000313" key="7">
    <source>
        <dbReference type="Proteomes" id="UP000006054"/>
    </source>
</evidence>
<dbReference type="InterPro" id="IPR058625">
    <property type="entry name" value="MdtA-like_BSH"/>
</dbReference>
<dbReference type="Proteomes" id="UP000006054">
    <property type="component" value="Chromosome"/>
</dbReference>
<dbReference type="Gene3D" id="2.40.420.20">
    <property type="match status" value="1"/>
</dbReference>
<evidence type="ECO:0000256" key="1">
    <source>
        <dbReference type="SAM" id="Coils"/>
    </source>
</evidence>
<feature type="domain" description="AprE-like beta-barrel" evidence="5">
    <location>
        <begin position="241"/>
        <end position="331"/>
    </location>
</feature>
<proteinExistence type="predicted"/>
<dbReference type="PANTHER" id="PTHR30469">
    <property type="entry name" value="MULTIDRUG RESISTANCE PROTEIN MDTA"/>
    <property type="match status" value="1"/>
</dbReference>
<reference evidence="7" key="1">
    <citation type="submission" date="2012-06" db="EMBL/GenBank/DDBJ databases">
        <title>The complete genome of Flexibacter litoralis DSM 6794.</title>
        <authorList>
            <person name="Lucas S."/>
            <person name="Copeland A."/>
            <person name="Lapidus A."/>
            <person name="Glavina del Rio T."/>
            <person name="Dalin E."/>
            <person name="Tice H."/>
            <person name="Bruce D."/>
            <person name="Goodwin L."/>
            <person name="Pitluck S."/>
            <person name="Peters L."/>
            <person name="Ovchinnikova G."/>
            <person name="Lu M."/>
            <person name="Kyrpides N."/>
            <person name="Mavromatis K."/>
            <person name="Ivanova N."/>
            <person name="Brettin T."/>
            <person name="Detter J.C."/>
            <person name="Han C."/>
            <person name="Larimer F."/>
            <person name="Land M."/>
            <person name="Hauser L."/>
            <person name="Markowitz V."/>
            <person name="Cheng J.-F."/>
            <person name="Hugenholtz P."/>
            <person name="Woyke T."/>
            <person name="Wu D."/>
            <person name="Spring S."/>
            <person name="Lang E."/>
            <person name="Kopitz M."/>
            <person name="Brambilla E."/>
            <person name="Klenk H.-P."/>
            <person name="Eisen J.A."/>
        </authorList>
    </citation>
    <scope>NUCLEOTIDE SEQUENCE [LARGE SCALE GENOMIC DNA]</scope>
    <source>
        <strain evidence="7">ATCC 23117 / DSM 6794 / NBRC 15988 / NCIMB 1366 / Sio-4</strain>
    </source>
</reference>
<evidence type="ECO:0000256" key="2">
    <source>
        <dbReference type="SAM" id="MobiDB-lite"/>
    </source>
</evidence>
<dbReference type="Pfam" id="PF26002">
    <property type="entry name" value="Beta-barrel_AprE"/>
    <property type="match status" value="1"/>
</dbReference>
<keyword evidence="1" id="KW-0175">Coiled coil</keyword>
<organism evidence="6 7">
    <name type="scientific">Bernardetia litoralis (strain ATCC 23117 / DSM 6794 / NBRC 15988 / NCIMB 1366 / Fx l1 / Sio-4)</name>
    <name type="common">Flexibacter litoralis</name>
    <dbReference type="NCBI Taxonomy" id="880071"/>
    <lineage>
        <taxon>Bacteria</taxon>
        <taxon>Pseudomonadati</taxon>
        <taxon>Bacteroidota</taxon>
        <taxon>Cytophagia</taxon>
        <taxon>Cytophagales</taxon>
        <taxon>Bernardetiaceae</taxon>
        <taxon>Bernardetia</taxon>
    </lineage>
</organism>
<dbReference type="SUPFAM" id="SSF111369">
    <property type="entry name" value="HlyD-like secretion proteins"/>
    <property type="match status" value="1"/>
</dbReference>
<dbReference type="AlphaFoldDB" id="I4AG49"/>
<dbReference type="InterPro" id="IPR058624">
    <property type="entry name" value="MdtA-like_HH"/>
</dbReference>